<comment type="caution">
    <text evidence="1">The sequence shown here is derived from an EMBL/GenBank/DDBJ whole genome shotgun (WGS) entry which is preliminary data.</text>
</comment>
<dbReference type="AlphaFoldDB" id="A0A5N4AS46"/>
<evidence type="ECO:0000313" key="2">
    <source>
        <dbReference type="Proteomes" id="UP000327044"/>
    </source>
</evidence>
<dbReference type="EMBL" id="VVIM01000005">
    <property type="protein sequence ID" value="KAB0800093.1"/>
    <property type="molecule type" value="Genomic_DNA"/>
</dbReference>
<protein>
    <submittedName>
        <fullName evidence="1">Uncharacterized protein</fullName>
    </submittedName>
</protein>
<organism evidence="1 2">
    <name type="scientific">Photinus pyralis</name>
    <name type="common">Common eastern firefly</name>
    <name type="synonym">Lampyris pyralis</name>
    <dbReference type="NCBI Taxonomy" id="7054"/>
    <lineage>
        <taxon>Eukaryota</taxon>
        <taxon>Metazoa</taxon>
        <taxon>Ecdysozoa</taxon>
        <taxon>Arthropoda</taxon>
        <taxon>Hexapoda</taxon>
        <taxon>Insecta</taxon>
        <taxon>Pterygota</taxon>
        <taxon>Neoptera</taxon>
        <taxon>Endopterygota</taxon>
        <taxon>Coleoptera</taxon>
        <taxon>Polyphaga</taxon>
        <taxon>Elateriformia</taxon>
        <taxon>Elateroidea</taxon>
        <taxon>Lampyridae</taxon>
        <taxon>Lampyrinae</taxon>
        <taxon>Photinus</taxon>
    </lineage>
</organism>
<reference evidence="1 2" key="1">
    <citation type="journal article" date="2018" name="Elife">
        <title>Firefly genomes illuminate parallel origins of bioluminescence in beetles.</title>
        <authorList>
            <person name="Fallon T.R."/>
            <person name="Lower S.E."/>
            <person name="Chang C.H."/>
            <person name="Bessho-Uehara M."/>
            <person name="Martin G.J."/>
            <person name="Bewick A.J."/>
            <person name="Behringer M."/>
            <person name="Debat H.J."/>
            <person name="Wong I."/>
            <person name="Day J.C."/>
            <person name="Suvorov A."/>
            <person name="Silva C.J."/>
            <person name="Stanger-Hall K.F."/>
            <person name="Hall D.W."/>
            <person name="Schmitz R.J."/>
            <person name="Nelson D.R."/>
            <person name="Lewis S.M."/>
            <person name="Shigenobu S."/>
            <person name="Bybee S.M."/>
            <person name="Larracuente A.M."/>
            <person name="Oba Y."/>
            <person name="Weng J.K."/>
        </authorList>
    </citation>
    <scope>NUCLEOTIDE SEQUENCE [LARGE SCALE GENOMIC DNA]</scope>
    <source>
        <strain evidence="1">1611_PpyrPB1</strain>
        <tissue evidence="1">Whole body</tissue>
    </source>
</reference>
<proteinExistence type="predicted"/>
<gene>
    <name evidence="1" type="ORF">PPYR_07973</name>
</gene>
<name>A0A5N4AS46_PHOPY</name>
<keyword evidence="2" id="KW-1185">Reference proteome</keyword>
<sequence length="121" mass="13951">MSETARLLKNVRSVFFRKSHTRVDMEVELARKYFYSLHLLTASHTECTNANVYRNLSRVTFVNTQNWLTLVNRGKYALRCLKRECLILLDGFAFSQEEGGTVSQADVIRAYNTNIPKPDGM</sequence>
<accession>A0A5N4AS46</accession>
<evidence type="ECO:0000313" key="1">
    <source>
        <dbReference type="EMBL" id="KAB0800093.1"/>
    </source>
</evidence>
<dbReference type="InParanoid" id="A0A5N4AS46"/>
<dbReference type="Proteomes" id="UP000327044">
    <property type="component" value="Unassembled WGS sequence"/>
</dbReference>